<dbReference type="AlphaFoldDB" id="A0AAE3NNV0"/>
<name>A0AAE3NNV0_9RHOB</name>
<reference evidence="2" key="1">
    <citation type="submission" date="2023-03" db="EMBL/GenBank/DDBJ databases">
        <title>Multiphase analysis and comparison of six strains from genera Psychromarinibacter, Lutimaribacter, and Maritimibacter, including a novel species: Psychromarinibacter sediminicola sp. nov.</title>
        <authorList>
            <person name="Wang Y.-H."/>
            <person name="Ye M.-Q."/>
            <person name="Du Z.-J."/>
        </authorList>
    </citation>
    <scope>NUCLEOTIDE SEQUENCE</scope>
    <source>
        <strain evidence="2">C21-152</strain>
    </source>
</reference>
<sequence>MDRGKSMGKSRAWAGPGTKNGGAREEVGTAVFMCGRLWEEVGDPRKLL</sequence>
<evidence type="ECO:0000313" key="2">
    <source>
        <dbReference type="EMBL" id="MDF0599734.1"/>
    </source>
</evidence>
<evidence type="ECO:0000313" key="3">
    <source>
        <dbReference type="Proteomes" id="UP001220964"/>
    </source>
</evidence>
<keyword evidence="3" id="KW-1185">Reference proteome</keyword>
<evidence type="ECO:0000256" key="1">
    <source>
        <dbReference type="SAM" id="MobiDB-lite"/>
    </source>
</evidence>
<comment type="caution">
    <text evidence="2">The sequence shown here is derived from an EMBL/GenBank/DDBJ whole genome shotgun (WGS) entry which is preliminary data.</text>
</comment>
<protein>
    <submittedName>
        <fullName evidence="2">Uncharacterized protein</fullName>
    </submittedName>
</protein>
<proteinExistence type="predicted"/>
<dbReference type="EMBL" id="JARGYC010000005">
    <property type="protein sequence ID" value="MDF0599734.1"/>
    <property type="molecule type" value="Genomic_DNA"/>
</dbReference>
<organism evidence="2 3">
    <name type="scientific">Psychromarinibacter sediminicola</name>
    <dbReference type="NCBI Taxonomy" id="3033385"/>
    <lineage>
        <taxon>Bacteria</taxon>
        <taxon>Pseudomonadati</taxon>
        <taxon>Pseudomonadota</taxon>
        <taxon>Alphaproteobacteria</taxon>
        <taxon>Rhodobacterales</taxon>
        <taxon>Paracoccaceae</taxon>
        <taxon>Psychromarinibacter</taxon>
    </lineage>
</organism>
<feature type="region of interest" description="Disordered" evidence="1">
    <location>
        <begin position="1"/>
        <end position="25"/>
    </location>
</feature>
<dbReference type="Proteomes" id="UP001220964">
    <property type="component" value="Unassembled WGS sequence"/>
</dbReference>
<gene>
    <name evidence="2" type="ORF">P1J78_03215</name>
</gene>
<accession>A0AAE3NNV0</accession>